<reference evidence="2 3" key="1">
    <citation type="submission" date="2015-07" db="EMBL/GenBank/DDBJ databases">
        <title>Whole genome sequencing of Bosea vaviloviae isolated from cave pool.</title>
        <authorList>
            <person name="Tan N.E.H."/>
            <person name="Lee Y.P."/>
            <person name="Gan H.M."/>
            <person name="Barton H."/>
            <person name="Savka M.A."/>
        </authorList>
    </citation>
    <scope>NUCLEOTIDE SEQUENCE [LARGE SCALE GENOMIC DNA]</scope>
    <source>
        <strain evidence="2 3">SD260</strain>
    </source>
</reference>
<dbReference type="PANTHER" id="PTHR42879">
    <property type="entry name" value="3-OXOACYL-(ACYL-CARRIER-PROTEIN) REDUCTASE"/>
    <property type="match status" value="1"/>
</dbReference>
<dbReference type="FunFam" id="3.40.50.720:FF:000084">
    <property type="entry name" value="Short-chain dehydrogenase reductase"/>
    <property type="match status" value="1"/>
</dbReference>
<dbReference type="InterPro" id="IPR020904">
    <property type="entry name" value="Sc_DH/Rdtase_CS"/>
</dbReference>
<dbReference type="SUPFAM" id="SSF51735">
    <property type="entry name" value="NAD(P)-binding Rossmann-fold domains"/>
    <property type="match status" value="1"/>
</dbReference>
<dbReference type="PATRIC" id="fig|1526658.3.peg.5332"/>
<dbReference type="PROSITE" id="PS00061">
    <property type="entry name" value="ADH_SHORT"/>
    <property type="match status" value="1"/>
</dbReference>
<proteinExistence type="inferred from homology"/>
<dbReference type="Gene3D" id="3.40.50.720">
    <property type="entry name" value="NAD(P)-binding Rossmann-like Domain"/>
    <property type="match status" value="1"/>
</dbReference>
<evidence type="ECO:0000313" key="3">
    <source>
        <dbReference type="Proteomes" id="UP000037822"/>
    </source>
</evidence>
<evidence type="ECO:0000313" key="2">
    <source>
        <dbReference type="EMBL" id="KPH81204.1"/>
    </source>
</evidence>
<dbReference type="GO" id="GO:0032787">
    <property type="term" value="P:monocarboxylic acid metabolic process"/>
    <property type="evidence" value="ECO:0007669"/>
    <property type="project" value="UniProtKB-ARBA"/>
</dbReference>
<protein>
    <submittedName>
        <fullName evidence="2">3-ketoacyl-ACP reductase</fullName>
    </submittedName>
</protein>
<organism evidence="2 3">
    <name type="scientific">Bosea vaviloviae</name>
    <dbReference type="NCBI Taxonomy" id="1526658"/>
    <lineage>
        <taxon>Bacteria</taxon>
        <taxon>Pseudomonadati</taxon>
        <taxon>Pseudomonadota</taxon>
        <taxon>Alphaproteobacteria</taxon>
        <taxon>Hyphomicrobiales</taxon>
        <taxon>Boseaceae</taxon>
        <taxon>Bosea</taxon>
    </lineage>
</organism>
<dbReference type="InterPro" id="IPR036291">
    <property type="entry name" value="NAD(P)-bd_dom_sf"/>
</dbReference>
<dbReference type="Proteomes" id="UP000037822">
    <property type="component" value="Unassembled WGS sequence"/>
</dbReference>
<accession>A0A0N1F4H6</accession>
<dbReference type="InterPro" id="IPR050259">
    <property type="entry name" value="SDR"/>
</dbReference>
<dbReference type="CDD" id="cd05233">
    <property type="entry name" value="SDR_c"/>
    <property type="match status" value="1"/>
</dbReference>
<sequence>MDLQIKGLRVLVTAGANGIGRATARAFAAEGAKVHICDVDRAALAEMAQSDPAMTQSVCDVSDRAAVGRLMDEALAALGGLDCLVNNAGIAGPTGRVDEIAPEDWDSCVAIDLTGQFNCTRLAVPYLKQSKNASIVNLSSQAGKHGFPLRSPYAAAKWGVIGFTKALSAELGEFGIRANAICPGLVEGPRIQSVIANKARSFNVSHEEMTARLFAGVSIKQFVDPADIAKQIVFLASSFAKTISGQEISVCGDTRMLA</sequence>
<dbReference type="PRINTS" id="PR00081">
    <property type="entry name" value="GDHRDH"/>
</dbReference>
<name>A0A0N1F4H6_9HYPH</name>
<comment type="similarity">
    <text evidence="1">Belongs to the short-chain dehydrogenases/reductases (SDR) family.</text>
</comment>
<dbReference type="RefSeq" id="WP_054208755.1">
    <property type="nucleotide sequence ID" value="NZ_LGSZ01000031.1"/>
</dbReference>
<dbReference type="NCBIfam" id="NF009466">
    <property type="entry name" value="PRK12826.1-2"/>
    <property type="match status" value="1"/>
</dbReference>
<dbReference type="InterPro" id="IPR002347">
    <property type="entry name" value="SDR_fam"/>
</dbReference>
<dbReference type="EMBL" id="LGSZ01000031">
    <property type="protein sequence ID" value="KPH81204.1"/>
    <property type="molecule type" value="Genomic_DNA"/>
</dbReference>
<dbReference type="OrthoDB" id="9804774at2"/>
<comment type="caution">
    <text evidence="2">The sequence shown here is derived from an EMBL/GenBank/DDBJ whole genome shotgun (WGS) entry which is preliminary data.</text>
</comment>
<dbReference type="AlphaFoldDB" id="A0A0N1F4H6"/>
<dbReference type="Pfam" id="PF13561">
    <property type="entry name" value="adh_short_C2"/>
    <property type="match status" value="1"/>
</dbReference>
<evidence type="ECO:0000256" key="1">
    <source>
        <dbReference type="ARBA" id="ARBA00006484"/>
    </source>
</evidence>
<keyword evidence="3" id="KW-1185">Reference proteome</keyword>
<dbReference type="PANTHER" id="PTHR42879:SF2">
    <property type="entry name" value="3-OXOACYL-[ACYL-CARRIER-PROTEIN] REDUCTASE FABG"/>
    <property type="match status" value="1"/>
</dbReference>
<gene>
    <name evidence="2" type="ORF">AE618_09215</name>
</gene>
<dbReference type="PRINTS" id="PR00080">
    <property type="entry name" value="SDRFAMILY"/>
</dbReference>